<comment type="similarity">
    <text evidence="8">Belongs to the cysteine-rich repeat secretory protein family. Plasmodesmata-located proteins (PDLD) subfamily.</text>
</comment>
<keyword evidence="4" id="KW-0677">Repeat</keyword>
<proteinExistence type="inferred from homology"/>
<dbReference type="GO" id="GO:0046739">
    <property type="term" value="P:transport of virus in multicellular host"/>
    <property type="evidence" value="ECO:0007669"/>
    <property type="project" value="TreeGrafter"/>
</dbReference>
<keyword evidence="2" id="KW-0945">Host-virus interaction</keyword>
<feature type="transmembrane region" description="Helical" evidence="9">
    <location>
        <begin position="271"/>
        <end position="292"/>
    </location>
</feature>
<gene>
    <name evidence="12" type="ORF">SSX86_003392</name>
</gene>
<feature type="domain" description="Gnk2-homologous" evidence="11">
    <location>
        <begin position="32"/>
        <end position="132"/>
    </location>
</feature>
<keyword evidence="9" id="KW-0812">Transmembrane</keyword>
<evidence type="ECO:0000256" key="3">
    <source>
        <dbReference type="ARBA" id="ARBA00022729"/>
    </source>
</evidence>
<evidence type="ECO:0000256" key="2">
    <source>
        <dbReference type="ARBA" id="ARBA00022581"/>
    </source>
</evidence>
<dbReference type="PANTHER" id="PTHR32080:SF64">
    <property type="entry name" value="GNK2-LIKE DOMAIN-CONTAINING PROTEIN"/>
    <property type="match status" value="1"/>
</dbReference>
<dbReference type="PANTHER" id="PTHR32080">
    <property type="entry name" value="ANTIFUNGAL PROTEIN GINKBILOBIN-2-LIKE"/>
    <property type="match status" value="1"/>
</dbReference>
<dbReference type="PROSITE" id="PS51473">
    <property type="entry name" value="GNK2"/>
    <property type="match status" value="2"/>
</dbReference>
<dbReference type="Proteomes" id="UP001408789">
    <property type="component" value="Unassembled WGS sequence"/>
</dbReference>
<dbReference type="GO" id="GO:0005886">
    <property type="term" value="C:plasma membrane"/>
    <property type="evidence" value="ECO:0007669"/>
    <property type="project" value="UniProtKB-SubCell"/>
</dbReference>
<keyword evidence="9" id="KW-0472">Membrane</keyword>
<sequence>MVSQPRKNLHFTPRILLEFTLLILVSSTIDPVSRYTDFVYKKCRTETHIPQTLVSSLLQELVEKSSKSKFYRITIGDDTFVASGKFQCRHELTVNDCHDCVVNTLTRLTCSSGSLARVQLKGCFLTLEPEPEPEPDGEKIGNKDLIVVQKDYLQHKECGEKKYSWTAGLEEVRDAVFETVVVCVTTSGIGYCDTRNEGIYAMGQCDWSLRACECGECVSNAFQVARDECSGSDSGEVYLENCFISFSDYQPHVTRGDSSQGKGVGGGSAKVAAMVIGVGIALGLLSTLCYCIRSSRRKQEG</sequence>
<comment type="subcellular location">
    <subcellularLocation>
        <location evidence="7">Cell junction</location>
        <location evidence="7">Plasmodesma</location>
    </subcellularLocation>
    <subcellularLocation>
        <location evidence="1">Cell membrane</location>
        <topology evidence="1">Single-pass type I membrane protein</topology>
    </subcellularLocation>
</comment>
<evidence type="ECO:0000256" key="7">
    <source>
        <dbReference type="ARBA" id="ARBA00024184"/>
    </source>
</evidence>
<feature type="domain" description="Gnk2-homologous" evidence="11">
    <location>
        <begin position="151"/>
        <end position="251"/>
    </location>
</feature>
<dbReference type="GO" id="GO:0010497">
    <property type="term" value="P:plasmodesmata-mediated intercellular transport"/>
    <property type="evidence" value="ECO:0007669"/>
    <property type="project" value="TreeGrafter"/>
</dbReference>
<evidence type="ECO:0000256" key="9">
    <source>
        <dbReference type="SAM" id="Phobius"/>
    </source>
</evidence>
<organism evidence="12 13">
    <name type="scientific">Deinandra increscens subsp. villosa</name>
    <dbReference type="NCBI Taxonomy" id="3103831"/>
    <lineage>
        <taxon>Eukaryota</taxon>
        <taxon>Viridiplantae</taxon>
        <taxon>Streptophyta</taxon>
        <taxon>Embryophyta</taxon>
        <taxon>Tracheophyta</taxon>
        <taxon>Spermatophyta</taxon>
        <taxon>Magnoliopsida</taxon>
        <taxon>eudicotyledons</taxon>
        <taxon>Gunneridae</taxon>
        <taxon>Pentapetalae</taxon>
        <taxon>asterids</taxon>
        <taxon>campanulids</taxon>
        <taxon>Asterales</taxon>
        <taxon>Asteraceae</taxon>
        <taxon>Asteroideae</taxon>
        <taxon>Heliantheae alliance</taxon>
        <taxon>Madieae</taxon>
        <taxon>Madiinae</taxon>
        <taxon>Deinandra</taxon>
    </lineage>
</organism>
<keyword evidence="5" id="KW-0965">Cell junction</keyword>
<evidence type="ECO:0000256" key="8">
    <source>
        <dbReference type="ARBA" id="ARBA00038393"/>
    </source>
</evidence>
<dbReference type="InterPro" id="IPR038408">
    <property type="entry name" value="GNK2_sf"/>
</dbReference>
<feature type="chain" id="PRO_5042992534" description="Gnk2-homologous domain-containing protein" evidence="10">
    <location>
        <begin position="28"/>
        <end position="301"/>
    </location>
</feature>
<dbReference type="GO" id="GO:0009506">
    <property type="term" value="C:plasmodesma"/>
    <property type="evidence" value="ECO:0007669"/>
    <property type="project" value="UniProtKB-SubCell"/>
</dbReference>
<dbReference type="AlphaFoldDB" id="A0AAP0H501"/>
<evidence type="ECO:0000313" key="13">
    <source>
        <dbReference type="Proteomes" id="UP001408789"/>
    </source>
</evidence>
<evidence type="ECO:0000256" key="10">
    <source>
        <dbReference type="SAM" id="SignalP"/>
    </source>
</evidence>
<dbReference type="CDD" id="cd23509">
    <property type="entry name" value="Gnk2-like"/>
    <property type="match status" value="2"/>
</dbReference>
<evidence type="ECO:0000256" key="1">
    <source>
        <dbReference type="ARBA" id="ARBA00004251"/>
    </source>
</evidence>
<evidence type="ECO:0000256" key="4">
    <source>
        <dbReference type="ARBA" id="ARBA00022737"/>
    </source>
</evidence>
<dbReference type="InterPro" id="IPR002902">
    <property type="entry name" value="GNK2"/>
</dbReference>
<protein>
    <recommendedName>
        <fullName evidence="11">Gnk2-homologous domain-containing protein</fullName>
    </recommendedName>
</protein>
<accession>A0AAP0H501</accession>
<dbReference type="InterPro" id="IPR051378">
    <property type="entry name" value="Cell2Cell_Antifungal"/>
</dbReference>
<keyword evidence="9" id="KW-1133">Transmembrane helix</keyword>
<dbReference type="EMBL" id="JBCNJP010000007">
    <property type="protein sequence ID" value="KAK9075073.1"/>
    <property type="molecule type" value="Genomic_DNA"/>
</dbReference>
<feature type="signal peptide" evidence="10">
    <location>
        <begin position="1"/>
        <end position="27"/>
    </location>
</feature>
<evidence type="ECO:0000259" key="11">
    <source>
        <dbReference type="PROSITE" id="PS51473"/>
    </source>
</evidence>
<keyword evidence="3 10" id="KW-0732">Signal</keyword>
<evidence type="ECO:0000313" key="12">
    <source>
        <dbReference type="EMBL" id="KAK9075073.1"/>
    </source>
</evidence>
<keyword evidence="6" id="KW-1015">Disulfide bond</keyword>
<evidence type="ECO:0000256" key="6">
    <source>
        <dbReference type="ARBA" id="ARBA00023157"/>
    </source>
</evidence>
<dbReference type="Gene3D" id="3.30.430.20">
    <property type="entry name" value="Gnk2 domain, C-X8-C-X2-C motif"/>
    <property type="match status" value="2"/>
</dbReference>
<keyword evidence="13" id="KW-1185">Reference proteome</keyword>
<dbReference type="Pfam" id="PF01657">
    <property type="entry name" value="Stress-antifung"/>
    <property type="match status" value="2"/>
</dbReference>
<comment type="caution">
    <text evidence="12">The sequence shown here is derived from an EMBL/GenBank/DDBJ whole genome shotgun (WGS) entry which is preliminary data.</text>
</comment>
<evidence type="ECO:0000256" key="5">
    <source>
        <dbReference type="ARBA" id="ARBA00022949"/>
    </source>
</evidence>
<name>A0AAP0H501_9ASTR</name>
<reference evidence="12 13" key="1">
    <citation type="submission" date="2024-04" db="EMBL/GenBank/DDBJ databases">
        <title>The reference genome of an endangered Asteraceae, Deinandra increscens subsp. villosa, native to the Central Coast of California.</title>
        <authorList>
            <person name="Guilliams M."/>
            <person name="Hasenstab-Lehman K."/>
            <person name="Meyer R."/>
            <person name="Mcevoy S."/>
        </authorList>
    </citation>
    <scope>NUCLEOTIDE SEQUENCE [LARGE SCALE GENOMIC DNA]</scope>
    <source>
        <tissue evidence="12">Leaf</tissue>
    </source>
</reference>